<accession>A0AAE0FZ17</accession>
<feature type="domain" description="EF-hand" evidence="2">
    <location>
        <begin position="150"/>
        <end position="185"/>
    </location>
</feature>
<evidence type="ECO:0000259" key="2">
    <source>
        <dbReference type="PROSITE" id="PS50222"/>
    </source>
</evidence>
<dbReference type="SMART" id="SM00054">
    <property type="entry name" value="EFh"/>
    <property type="match status" value="5"/>
</dbReference>
<dbReference type="InterPro" id="IPR052591">
    <property type="entry name" value="CML21-like"/>
</dbReference>
<dbReference type="PANTHER" id="PTHR23064">
    <property type="entry name" value="TROPONIN"/>
    <property type="match status" value="1"/>
</dbReference>
<dbReference type="PROSITE" id="PS50222">
    <property type="entry name" value="EF_HAND_2"/>
    <property type="match status" value="5"/>
</dbReference>
<dbReference type="InterPro" id="IPR018247">
    <property type="entry name" value="EF_Hand_1_Ca_BS"/>
</dbReference>
<evidence type="ECO:0000313" key="4">
    <source>
        <dbReference type="Proteomes" id="UP001190700"/>
    </source>
</evidence>
<dbReference type="Pfam" id="PF13202">
    <property type="entry name" value="EF-hand_5"/>
    <property type="match status" value="4"/>
</dbReference>
<dbReference type="InterPro" id="IPR002048">
    <property type="entry name" value="EF_hand_dom"/>
</dbReference>
<dbReference type="GO" id="GO:0005509">
    <property type="term" value="F:calcium ion binding"/>
    <property type="evidence" value="ECO:0007669"/>
    <property type="project" value="InterPro"/>
</dbReference>
<sequence length="588" mass="65230">MRLACLNLPPPVVNTINGALPSVTTSVKSIRSTPRGPLRLSAADGEVFDNLEDAKAALRQIKAKRIFDFFDKNEDGRLNSEEFQAYADVVCGNFEPDLDSFWNDHVKFLAGDDVDDDQGGLSFTGFYQNLCANMSEAQIEADALKLGNPTTKDNFRTVFDFFDQDRDGRLDKKELTLLAVTGAHGTSFYGKNLWEYLEAPPNETVEYLTSELLYAFYGEYVDCMSFEMFLECGCEYLPVRDSVPNILRQVKSGAIDFEKLEKAMELAVPRSEPVAAPELHPKAQALFDKCDVDGDGRLNREEMLTLLTAMDTPDPEQLVNALFGPPMDDKVITELRKLVGASVEILTLLNPLVPDFESAIDEAYEKLIGSEPVAAPELHPKAQALFDKCDVDGDGRLNREEMLTLFAAMDTPDPEKLVNALLGPPMDDKVITEFQQFVDNVGASVGILTCDVPDLESAIDEAYENLIGSEPVAAPELHPKAQALFDKCDVDGDGRLNREEMLTLFAAMDTPDPEKLVNALLGPPMDDKVITEFQQFVDNMAEAAEARMKQQDMRGIHNPKTAQKLKAEVAKPKYEDRRNDELVQGWGS</sequence>
<dbReference type="SUPFAM" id="SSF47473">
    <property type="entry name" value="EF-hand"/>
    <property type="match status" value="3"/>
</dbReference>
<dbReference type="Proteomes" id="UP001190700">
    <property type="component" value="Unassembled WGS sequence"/>
</dbReference>
<dbReference type="EMBL" id="LGRX02011827">
    <property type="protein sequence ID" value="KAK3268438.1"/>
    <property type="molecule type" value="Genomic_DNA"/>
</dbReference>
<feature type="domain" description="EF-hand" evidence="2">
    <location>
        <begin position="377"/>
        <end position="412"/>
    </location>
</feature>
<dbReference type="PROSITE" id="PS00018">
    <property type="entry name" value="EF_HAND_1"/>
    <property type="match status" value="5"/>
</dbReference>
<gene>
    <name evidence="3" type="ORF">CYMTET_23059</name>
</gene>
<feature type="domain" description="EF-hand" evidence="2">
    <location>
        <begin position="476"/>
        <end position="511"/>
    </location>
</feature>
<dbReference type="Gene3D" id="1.10.238.10">
    <property type="entry name" value="EF-hand"/>
    <property type="match status" value="4"/>
</dbReference>
<name>A0AAE0FZ17_9CHLO</name>
<dbReference type="AlphaFoldDB" id="A0AAE0FZ17"/>
<keyword evidence="4" id="KW-1185">Reference proteome</keyword>
<feature type="domain" description="EF-hand" evidence="2">
    <location>
        <begin position="278"/>
        <end position="313"/>
    </location>
</feature>
<organism evidence="3 4">
    <name type="scientific">Cymbomonas tetramitiformis</name>
    <dbReference type="NCBI Taxonomy" id="36881"/>
    <lineage>
        <taxon>Eukaryota</taxon>
        <taxon>Viridiplantae</taxon>
        <taxon>Chlorophyta</taxon>
        <taxon>Pyramimonadophyceae</taxon>
        <taxon>Pyramimonadales</taxon>
        <taxon>Pyramimonadaceae</taxon>
        <taxon>Cymbomonas</taxon>
    </lineage>
</organism>
<dbReference type="Pfam" id="PF13833">
    <property type="entry name" value="EF-hand_8"/>
    <property type="match status" value="1"/>
</dbReference>
<evidence type="ECO:0000313" key="3">
    <source>
        <dbReference type="EMBL" id="KAK3268438.1"/>
    </source>
</evidence>
<reference evidence="3 4" key="1">
    <citation type="journal article" date="2015" name="Genome Biol. Evol.">
        <title>Comparative Genomics of a Bacterivorous Green Alga Reveals Evolutionary Causalities and Consequences of Phago-Mixotrophic Mode of Nutrition.</title>
        <authorList>
            <person name="Burns J.A."/>
            <person name="Paasch A."/>
            <person name="Narechania A."/>
            <person name="Kim E."/>
        </authorList>
    </citation>
    <scope>NUCLEOTIDE SEQUENCE [LARGE SCALE GENOMIC DNA]</scope>
    <source>
        <strain evidence="3 4">PLY_AMNH</strain>
    </source>
</reference>
<evidence type="ECO:0000256" key="1">
    <source>
        <dbReference type="ARBA" id="ARBA00022837"/>
    </source>
</evidence>
<feature type="domain" description="EF-hand" evidence="2">
    <location>
        <begin position="58"/>
        <end position="93"/>
    </location>
</feature>
<dbReference type="InterPro" id="IPR011992">
    <property type="entry name" value="EF-hand-dom_pair"/>
</dbReference>
<keyword evidence="1" id="KW-0106">Calcium</keyword>
<comment type="caution">
    <text evidence="3">The sequence shown here is derived from an EMBL/GenBank/DDBJ whole genome shotgun (WGS) entry which is preliminary data.</text>
</comment>
<protein>
    <recommendedName>
        <fullName evidence="2">EF-hand domain-containing protein</fullName>
    </recommendedName>
</protein>
<proteinExistence type="predicted"/>